<name>A0A1M5NKK1_9BRAD</name>
<dbReference type="RefSeq" id="WP_079601979.1">
    <property type="nucleotide sequence ID" value="NZ_LT670817.1"/>
</dbReference>
<dbReference type="EMBL" id="LT670817">
    <property type="protein sequence ID" value="SHG89987.1"/>
    <property type="molecule type" value="Genomic_DNA"/>
</dbReference>
<sequence length="79" mass="9253">MDIAKRIRAVNYYTEVDGYRRPDGFIIEVLNDNCEWVGLPVVDRMREPGAFYDVKRFARPAPKKAKARKPKASKKARRR</sequence>
<feature type="region of interest" description="Disordered" evidence="1">
    <location>
        <begin position="60"/>
        <end position="79"/>
    </location>
</feature>
<protein>
    <submittedName>
        <fullName evidence="2">Uncharacterized protein</fullName>
    </submittedName>
</protein>
<accession>A0A1M5NKK1</accession>
<proteinExistence type="predicted"/>
<evidence type="ECO:0000313" key="2">
    <source>
        <dbReference type="EMBL" id="SHG89987.1"/>
    </source>
</evidence>
<dbReference type="AlphaFoldDB" id="A0A1M5NKK1"/>
<evidence type="ECO:0000256" key="1">
    <source>
        <dbReference type="SAM" id="MobiDB-lite"/>
    </source>
</evidence>
<reference evidence="2 3" key="1">
    <citation type="submission" date="2016-11" db="EMBL/GenBank/DDBJ databases">
        <authorList>
            <person name="Jaros S."/>
            <person name="Januszkiewicz K."/>
            <person name="Wedrychowicz H."/>
        </authorList>
    </citation>
    <scope>NUCLEOTIDE SEQUENCE [LARGE SCALE GENOMIC DNA]</scope>
    <source>
        <strain evidence="2 3">GAS138</strain>
    </source>
</reference>
<gene>
    <name evidence="2" type="ORF">SAMN05443248_3029</name>
</gene>
<evidence type="ECO:0000313" key="3">
    <source>
        <dbReference type="Proteomes" id="UP000189796"/>
    </source>
</evidence>
<organism evidence="2 3">
    <name type="scientific">Bradyrhizobium erythrophlei</name>
    <dbReference type="NCBI Taxonomy" id="1437360"/>
    <lineage>
        <taxon>Bacteria</taxon>
        <taxon>Pseudomonadati</taxon>
        <taxon>Pseudomonadota</taxon>
        <taxon>Alphaproteobacteria</taxon>
        <taxon>Hyphomicrobiales</taxon>
        <taxon>Nitrobacteraceae</taxon>
        <taxon>Bradyrhizobium</taxon>
    </lineage>
</organism>
<dbReference type="Proteomes" id="UP000189796">
    <property type="component" value="Chromosome I"/>
</dbReference>